<sequence>MDQTAGIRNIIDFNIKLLDILDYVGDSVRPIREGSAVYDAKHVVCIGYTNRSDQDISIKGYVTQSSHPGNMPHEICLKITNNVSGWVLRCSCKAGTGRCKHIVACLLHLNRSDQVEYLSCTDTRQAWGILKSKASAPWGAKRVSELCCIKTPTRLVPTDPNLKDEIVKQSFTRILEGMYKLTLSFPW</sequence>
<keyword evidence="4" id="KW-1185">Reference proteome</keyword>
<evidence type="ECO:0000259" key="2">
    <source>
        <dbReference type="PROSITE" id="PS50966"/>
    </source>
</evidence>
<dbReference type="EnsemblMetazoa" id="AALFPA23_000519.R295">
    <property type="protein sequence ID" value="AALFPA23_000519.P295"/>
    <property type="gene ID" value="AALFPA23_000519"/>
</dbReference>
<evidence type="ECO:0000313" key="3">
    <source>
        <dbReference type="EnsemblMetazoa" id="AALFPA23_000519.P295"/>
    </source>
</evidence>
<keyword evidence="1" id="KW-0862">Zinc</keyword>
<keyword evidence="1" id="KW-0863">Zinc-finger</keyword>
<keyword evidence="1" id="KW-0479">Metal-binding</keyword>
<feature type="domain" description="SWIM-type" evidence="2">
    <location>
        <begin position="75"/>
        <end position="110"/>
    </location>
</feature>
<evidence type="ECO:0000256" key="1">
    <source>
        <dbReference type="PROSITE-ProRule" id="PRU00325"/>
    </source>
</evidence>
<organism evidence="3 4">
    <name type="scientific">Aedes albopictus</name>
    <name type="common">Asian tiger mosquito</name>
    <name type="synonym">Stegomyia albopicta</name>
    <dbReference type="NCBI Taxonomy" id="7160"/>
    <lineage>
        <taxon>Eukaryota</taxon>
        <taxon>Metazoa</taxon>
        <taxon>Ecdysozoa</taxon>
        <taxon>Arthropoda</taxon>
        <taxon>Hexapoda</taxon>
        <taxon>Insecta</taxon>
        <taxon>Pterygota</taxon>
        <taxon>Neoptera</taxon>
        <taxon>Endopterygota</taxon>
        <taxon>Diptera</taxon>
        <taxon>Nematocera</taxon>
        <taxon>Culicoidea</taxon>
        <taxon>Culicidae</taxon>
        <taxon>Culicinae</taxon>
        <taxon>Aedini</taxon>
        <taxon>Aedes</taxon>
        <taxon>Stegomyia</taxon>
    </lineage>
</organism>
<proteinExistence type="predicted"/>
<dbReference type="GeneID" id="109408479"/>
<name>A0ABM1XKJ5_AEDAL</name>
<reference evidence="4" key="1">
    <citation type="journal article" date="2015" name="Proc. Natl. Acad. Sci. U.S.A.">
        <title>Genome sequence of the Asian Tiger mosquito, Aedes albopictus, reveals insights into its biology, genetics, and evolution.</title>
        <authorList>
            <person name="Chen X.G."/>
            <person name="Jiang X."/>
            <person name="Gu J."/>
            <person name="Xu M."/>
            <person name="Wu Y."/>
            <person name="Deng Y."/>
            <person name="Zhang C."/>
            <person name="Bonizzoni M."/>
            <person name="Dermauw W."/>
            <person name="Vontas J."/>
            <person name="Armbruster P."/>
            <person name="Huang X."/>
            <person name="Yang Y."/>
            <person name="Zhang H."/>
            <person name="He W."/>
            <person name="Peng H."/>
            <person name="Liu Y."/>
            <person name="Wu K."/>
            <person name="Chen J."/>
            <person name="Lirakis M."/>
            <person name="Topalis P."/>
            <person name="Van Leeuwen T."/>
            <person name="Hall A.B."/>
            <person name="Jiang X."/>
            <person name="Thorpe C."/>
            <person name="Mueller R.L."/>
            <person name="Sun C."/>
            <person name="Waterhouse R.M."/>
            <person name="Yan G."/>
            <person name="Tu Z.J."/>
            <person name="Fang X."/>
            <person name="James A.A."/>
        </authorList>
    </citation>
    <scope>NUCLEOTIDE SEQUENCE [LARGE SCALE GENOMIC DNA]</scope>
    <source>
        <strain evidence="4">Foshan</strain>
    </source>
</reference>
<dbReference type="PROSITE" id="PS50966">
    <property type="entry name" value="ZF_SWIM"/>
    <property type="match status" value="1"/>
</dbReference>
<evidence type="ECO:0000313" key="4">
    <source>
        <dbReference type="Proteomes" id="UP000069940"/>
    </source>
</evidence>
<reference evidence="3" key="2">
    <citation type="submission" date="2025-05" db="UniProtKB">
        <authorList>
            <consortium name="EnsemblMetazoa"/>
        </authorList>
    </citation>
    <scope>IDENTIFICATION</scope>
    <source>
        <strain evidence="3">Foshan</strain>
    </source>
</reference>
<dbReference type="InterPro" id="IPR007527">
    <property type="entry name" value="Znf_SWIM"/>
</dbReference>
<dbReference type="Proteomes" id="UP000069940">
    <property type="component" value="Unassembled WGS sequence"/>
</dbReference>
<protein>
    <recommendedName>
        <fullName evidence="2">SWIM-type domain-containing protein</fullName>
    </recommendedName>
</protein>
<accession>A0ABM1XKJ5</accession>
<dbReference type="RefSeq" id="XP_029714070.2">
    <property type="nucleotide sequence ID" value="XM_029858210.2"/>
</dbReference>